<evidence type="ECO:0000313" key="2">
    <source>
        <dbReference type="Proteomes" id="UP000004705"/>
    </source>
</evidence>
<name>H8G4K3_9PSEU</name>
<gene>
    <name evidence="1" type="ORF">SacazDRAFT_01216</name>
</gene>
<evidence type="ECO:0000313" key="1">
    <source>
        <dbReference type="EMBL" id="EHY88152.1"/>
    </source>
</evidence>
<keyword evidence="2" id="KW-1185">Reference proteome</keyword>
<dbReference type="HOGENOM" id="CLU_120484_0_0_11"/>
<dbReference type="PROSITE" id="PS51257">
    <property type="entry name" value="PROKAR_LIPOPROTEIN"/>
    <property type="match status" value="1"/>
</dbReference>
<proteinExistence type="predicted"/>
<accession>H8G4K3</accession>
<dbReference type="Pfam" id="PF12079">
    <property type="entry name" value="DUF3558"/>
    <property type="match status" value="1"/>
</dbReference>
<protein>
    <recommendedName>
        <fullName evidence="3">DUF3558 domain-containing protein</fullName>
    </recommendedName>
</protein>
<evidence type="ECO:0008006" key="3">
    <source>
        <dbReference type="Google" id="ProtNLM"/>
    </source>
</evidence>
<reference evidence="1 2" key="1">
    <citation type="journal article" date="2012" name="Stand. Genomic Sci.">
        <title>Genome sequence of the soil bacterium Saccharomonospora azurea type strain (NA-128(T)).</title>
        <authorList>
            <person name="Klenk H.P."/>
            <person name="Held B."/>
            <person name="Lucas S."/>
            <person name="Lapidus A."/>
            <person name="Copeland A."/>
            <person name="Hammon N."/>
            <person name="Pitluck S."/>
            <person name="Goodwin L.A."/>
            <person name="Han C."/>
            <person name="Tapia R."/>
            <person name="Brambilla E.M."/>
            <person name="Potter G."/>
            <person name="Land M."/>
            <person name="Ivanova N."/>
            <person name="Rohde M."/>
            <person name="Goker M."/>
            <person name="Detter J.C."/>
            <person name="Kyrpides N.C."/>
            <person name="Woyke T."/>
        </authorList>
    </citation>
    <scope>NUCLEOTIDE SEQUENCE [LARGE SCALE GENOMIC DNA]</scope>
    <source>
        <strain evidence="1 2">NA-128</strain>
    </source>
</reference>
<dbReference type="EMBL" id="CM001466">
    <property type="protein sequence ID" value="EHY88152.1"/>
    <property type="molecule type" value="Genomic_DNA"/>
</dbReference>
<dbReference type="AlphaFoldDB" id="H8G4K3"/>
<dbReference type="RefSeq" id="WP_005439593.1">
    <property type="nucleotide sequence ID" value="NZ_CM001466.1"/>
</dbReference>
<dbReference type="InterPro" id="IPR024520">
    <property type="entry name" value="DUF3558"/>
</dbReference>
<sequence length="189" mass="19180">MRAFGLRLVPVLVVVVLATAGCGVSPRQSGASGEAAGAADAGTAAVPTASPTSTAEELGLDPCALLGAQQRSSAGLSGPGEHTTVAGSQACDYVQPGAFGVTVTVDERADLPSVRERVPHAEDVRVGELAAVRVADPDLDDGTCSLTVSVERPGARTVHVDVTMADFQDTDEACERATTVAELIEPELT</sequence>
<organism evidence="1 2">
    <name type="scientific">Saccharomonospora azurea NA-128</name>
    <dbReference type="NCBI Taxonomy" id="882081"/>
    <lineage>
        <taxon>Bacteria</taxon>
        <taxon>Bacillati</taxon>
        <taxon>Actinomycetota</taxon>
        <taxon>Actinomycetes</taxon>
        <taxon>Pseudonocardiales</taxon>
        <taxon>Pseudonocardiaceae</taxon>
        <taxon>Saccharomonospora</taxon>
    </lineage>
</organism>
<dbReference type="OrthoDB" id="3622719at2"/>
<dbReference type="Proteomes" id="UP000004705">
    <property type="component" value="Chromosome"/>
</dbReference>